<dbReference type="Proteomes" id="UP000432464">
    <property type="component" value="Unassembled WGS sequence"/>
</dbReference>
<sequence length="111" mass="11955">MLFIDITHAAGWSDDRTRMVEVSAGTKGAELNSVAHTTESCWKGLPPVPDDDETAVNYFLFVKDEPGVNSRPVQAVQQSSGDIGRIYFHNNEPLTAESVLIAGGKALVAQP</sequence>
<gene>
    <name evidence="1" type="ORF">GLP40_15420</name>
</gene>
<evidence type="ECO:0000313" key="1">
    <source>
        <dbReference type="EMBL" id="MTE14148.1"/>
    </source>
</evidence>
<comment type="caution">
    <text evidence="1">The sequence shown here is derived from an EMBL/GenBank/DDBJ whole genome shotgun (WGS) entry which is preliminary data.</text>
</comment>
<accession>A0A6I3KYV0</accession>
<dbReference type="RefSeq" id="WP_154788546.1">
    <property type="nucleotide sequence ID" value="NZ_WMBB01000006.1"/>
</dbReference>
<protein>
    <submittedName>
        <fullName evidence="1">Uncharacterized protein</fullName>
    </submittedName>
</protein>
<reference evidence="1 2" key="1">
    <citation type="submission" date="2019-11" db="EMBL/GenBank/DDBJ databases">
        <title>Nocardia sp. nov. CT2-14 isolated from soil.</title>
        <authorList>
            <person name="Kanchanasin P."/>
            <person name="Tanasupawat S."/>
            <person name="Yuki M."/>
            <person name="Kudo T."/>
        </authorList>
    </citation>
    <scope>NUCLEOTIDE SEQUENCE [LARGE SCALE GENOMIC DNA]</scope>
    <source>
        <strain evidence="1 2">CT2-14</strain>
    </source>
</reference>
<proteinExistence type="predicted"/>
<name>A0A6I3KYV0_9NOCA</name>
<dbReference type="AlphaFoldDB" id="A0A6I3KYV0"/>
<organism evidence="1 2">
    <name type="scientific">Nocardia aurantiaca</name>
    <dbReference type="NCBI Taxonomy" id="2675850"/>
    <lineage>
        <taxon>Bacteria</taxon>
        <taxon>Bacillati</taxon>
        <taxon>Actinomycetota</taxon>
        <taxon>Actinomycetes</taxon>
        <taxon>Mycobacteriales</taxon>
        <taxon>Nocardiaceae</taxon>
        <taxon>Nocardia</taxon>
    </lineage>
</organism>
<dbReference type="EMBL" id="WMBB01000006">
    <property type="protein sequence ID" value="MTE14148.1"/>
    <property type="molecule type" value="Genomic_DNA"/>
</dbReference>
<keyword evidence="2" id="KW-1185">Reference proteome</keyword>
<evidence type="ECO:0000313" key="2">
    <source>
        <dbReference type="Proteomes" id="UP000432464"/>
    </source>
</evidence>